<protein>
    <recommendedName>
        <fullName evidence="3 10">Cell division protein FtsX</fullName>
    </recommendedName>
</protein>
<evidence type="ECO:0000256" key="3">
    <source>
        <dbReference type="ARBA" id="ARBA00021907"/>
    </source>
</evidence>
<evidence type="ECO:0000256" key="10">
    <source>
        <dbReference type="PIRNR" id="PIRNR003097"/>
    </source>
</evidence>
<keyword evidence="8 10" id="KW-0472">Membrane</keyword>
<feature type="domain" description="FtsX extracellular" evidence="13">
    <location>
        <begin position="54"/>
        <end position="144"/>
    </location>
</feature>
<evidence type="ECO:0000256" key="4">
    <source>
        <dbReference type="ARBA" id="ARBA00022475"/>
    </source>
</evidence>
<proteinExistence type="inferred from homology"/>
<dbReference type="GO" id="GO:0005886">
    <property type="term" value="C:plasma membrane"/>
    <property type="evidence" value="ECO:0007669"/>
    <property type="project" value="UniProtKB-SubCell"/>
</dbReference>
<keyword evidence="5 10" id="KW-0132">Cell division</keyword>
<dbReference type="InterPro" id="IPR004513">
    <property type="entry name" value="FtsX"/>
</dbReference>
<accession>A0A0G1EWH6</accession>
<evidence type="ECO:0000256" key="5">
    <source>
        <dbReference type="ARBA" id="ARBA00022618"/>
    </source>
</evidence>
<dbReference type="PATRIC" id="fig|1618446.3.peg.220"/>
<evidence type="ECO:0000256" key="11">
    <source>
        <dbReference type="SAM" id="Phobius"/>
    </source>
</evidence>
<evidence type="ECO:0000259" key="13">
    <source>
        <dbReference type="Pfam" id="PF18075"/>
    </source>
</evidence>
<keyword evidence="4 10" id="KW-1003">Cell membrane</keyword>
<evidence type="ECO:0000256" key="2">
    <source>
        <dbReference type="ARBA" id="ARBA00007379"/>
    </source>
</evidence>
<dbReference type="Pfam" id="PF02687">
    <property type="entry name" value="FtsX"/>
    <property type="match status" value="1"/>
</dbReference>
<evidence type="ECO:0000313" key="15">
    <source>
        <dbReference type="Proteomes" id="UP000034050"/>
    </source>
</evidence>
<dbReference type="Pfam" id="PF18075">
    <property type="entry name" value="FtsX_ECD"/>
    <property type="match status" value="1"/>
</dbReference>
<evidence type="ECO:0000313" key="14">
    <source>
        <dbReference type="EMBL" id="KKS87376.1"/>
    </source>
</evidence>
<feature type="transmembrane region" description="Helical" evidence="11">
    <location>
        <begin position="259"/>
        <end position="283"/>
    </location>
</feature>
<comment type="similarity">
    <text evidence="2 10">Belongs to the ABC-4 integral membrane protein family. FtsX subfamily.</text>
</comment>
<gene>
    <name evidence="14" type="ORF">UV61_C0002G0097</name>
</gene>
<evidence type="ECO:0000259" key="12">
    <source>
        <dbReference type="Pfam" id="PF02687"/>
    </source>
</evidence>
<feature type="transmembrane region" description="Helical" evidence="11">
    <location>
        <begin position="18"/>
        <end position="38"/>
    </location>
</feature>
<keyword evidence="9 10" id="KW-0131">Cell cycle</keyword>
<feature type="transmembrane region" description="Helical" evidence="11">
    <location>
        <begin position="165"/>
        <end position="185"/>
    </location>
</feature>
<evidence type="ECO:0000256" key="8">
    <source>
        <dbReference type="ARBA" id="ARBA00023136"/>
    </source>
</evidence>
<evidence type="ECO:0000256" key="6">
    <source>
        <dbReference type="ARBA" id="ARBA00022692"/>
    </source>
</evidence>
<name>A0A0G1EWH6_9BACT</name>
<dbReference type="GO" id="GO:0051301">
    <property type="term" value="P:cell division"/>
    <property type="evidence" value="ECO:0007669"/>
    <property type="project" value="UniProtKB-KW"/>
</dbReference>
<dbReference type="PIRSF" id="PIRSF003097">
    <property type="entry name" value="FtsX"/>
    <property type="match status" value="1"/>
</dbReference>
<dbReference type="PANTHER" id="PTHR47755">
    <property type="entry name" value="CELL DIVISION PROTEIN FTSX"/>
    <property type="match status" value="1"/>
</dbReference>
<keyword evidence="7 11" id="KW-1133">Transmembrane helix</keyword>
<feature type="transmembrane region" description="Helical" evidence="11">
    <location>
        <begin position="218"/>
        <end position="239"/>
    </location>
</feature>
<evidence type="ECO:0000256" key="1">
    <source>
        <dbReference type="ARBA" id="ARBA00004651"/>
    </source>
</evidence>
<dbReference type="InterPro" id="IPR040690">
    <property type="entry name" value="FtsX_ECD"/>
</dbReference>
<dbReference type="Proteomes" id="UP000034050">
    <property type="component" value="Unassembled WGS sequence"/>
</dbReference>
<dbReference type="Gene3D" id="3.30.70.3040">
    <property type="match status" value="1"/>
</dbReference>
<comment type="subcellular location">
    <subcellularLocation>
        <location evidence="1">Cell membrane</location>
        <topology evidence="1">Multi-pass membrane protein</topology>
    </subcellularLocation>
</comment>
<reference evidence="14 15" key="1">
    <citation type="journal article" date="2015" name="Nature">
        <title>rRNA introns, odd ribosomes, and small enigmatic genomes across a large radiation of phyla.</title>
        <authorList>
            <person name="Brown C.T."/>
            <person name="Hug L.A."/>
            <person name="Thomas B.C."/>
            <person name="Sharon I."/>
            <person name="Castelle C.J."/>
            <person name="Singh A."/>
            <person name="Wilkins M.J."/>
            <person name="Williams K.H."/>
            <person name="Banfield J.F."/>
        </authorList>
    </citation>
    <scope>NUCLEOTIDE SEQUENCE [LARGE SCALE GENOMIC DNA]</scope>
</reference>
<organism evidence="14 15">
    <name type="scientific">Candidatus Gottesmanbacteria bacterium GW2011_GWB1_43_11</name>
    <dbReference type="NCBI Taxonomy" id="1618446"/>
    <lineage>
        <taxon>Bacteria</taxon>
        <taxon>Candidatus Gottesmaniibacteriota</taxon>
    </lineage>
</organism>
<evidence type="ECO:0000256" key="9">
    <source>
        <dbReference type="ARBA" id="ARBA00023306"/>
    </source>
</evidence>
<dbReference type="STRING" id="1618446.UV61_C0002G0097"/>
<evidence type="ECO:0000256" key="7">
    <source>
        <dbReference type="ARBA" id="ARBA00022989"/>
    </source>
</evidence>
<dbReference type="InterPro" id="IPR003838">
    <property type="entry name" value="ABC3_permease_C"/>
</dbReference>
<keyword evidence="6 11" id="KW-0812">Transmembrane</keyword>
<dbReference type="PANTHER" id="PTHR47755:SF1">
    <property type="entry name" value="CELL DIVISION PROTEIN FTSX"/>
    <property type="match status" value="1"/>
</dbReference>
<comment type="caution">
    <text evidence="14">The sequence shown here is derived from an EMBL/GenBank/DDBJ whole genome shotgun (WGS) entry which is preliminary data.</text>
</comment>
<sequence>MGTFSNTWRHIRRSPYQAFAAISVMTLTFLVSGMFFLLSVGSTIVLKYFEQKPQIIIFFKDTKKEADVNELQDRLKLMDKVASVKFVSKEDALAIYKEQYKNDPLLLEMVSADILPASIEVSATKIEYLPDLANLLKKEADVSDIVFPEDVVNILVSWTTSIRQVGMLLVIFLSLVSLFTVVTVISMKIALKREEIEILQLVGAANWYIRMPFMAEGIIYGLVGSLIGWIVNVLILVYASPLLMPLFVGIPLFPIPLVFYAIFLAMMLALGTFLGILASVLAINRYLRN</sequence>
<dbReference type="AlphaFoldDB" id="A0A0G1EWH6"/>
<feature type="domain" description="ABC3 transporter permease C-terminal" evidence="12">
    <location>
        <begin position="168"/>
        <end position="287"/>
    </location>
</feature>
<dbReference type="EMBL" id="LCFD01000002">
    <property type="protein sequence ID" value="KKS87376.1"/>
    <property type="molecule type" value="Genomic_DNA"/>
</dbReference>